<gene>
    <name evidence="6" type="ORF">AAEO58_01840</name>
</gene>
<feature type="active site" evidence="3">
    <location>
        <position position="16"/>
    </location>
</feature>
<dbReference type="InterPro" id="IPR027473">
    <property type="entry name" value="L-asparaginase_C"/>
</dbReference>
<dbReference type="SFLD" id="SFLDS00057">
    <property type="entry name" value="Glutaminase/Asparaginase"/>
    <property type="match status" value="1"/>
</dbReference>
<dbReference type="InterPro" id="IPR036152">
    <property type="entry name" value="Asp/glu_Ase-like_sf"/>
</dbReference>
<evidence type="ECO:0000256" key="3">
    <source>
        <dbReference type="PROSITE-ProRule" id="PRU10099"/>
    </source>
</evidence>
<dbReference type="InterPro" id="IPR006033">
    <property type="entry name" value="AsnA_fam"/>
</dbReference>
<dbReference type="PRINTS" id="PR00139">
    <property type="entry name" value="ASNGLNASE"/>
</dbReference>
<feature type="domain" description="Asparaginase/glutaminase C-terminal" evidence="5">
    <location>
        <begin position="218"/>
        <end position="334"/>
    </location>
</feature>
<dbReference type="Proteomes" id="UP001393056">
    <property type="component" value="Unassembled WGS sequence"/>
</dbReference>
<keyword evidence="7" id="KW-1185">Reference proteome</keyword>
<comment type="similarity">
    <text evidence="1">Belongs to the asparaginase 1 family.</text>
</comment>
<evidence type="ECO:0000259" key="5">
    <source>
        <dbReference type="Pfam" id="PF17763"/>
    </source>
</evidence>
<name>A0ABU9I3Z0_9FLAO</name>
<evidence type="ECO:0000259" key="4">
    <source>
        <dbReference type="Pfam" id="PF00710"/>
    </source>
</evidence>
<dbReference type="RefSeq" id="WP_341681438.1">
    <property type="nucleotide sequence ID" value="NZ_JBBYHT010000001.1"/>
</dbReference>
<dbReference type="Pfam" id="PF00710">
    <property type="entry name" value="Asparaginase"/>
    <property type="match status" value="1"/>
</dbReference>
<dbReference type="InterPro" id="IPR041725">
    <property type="entry name" value="L-asparaginase_I"/>
</dbReference>
<dbReference type="InterPro" id="IPR006034">
    <property type="entry name" value="Asparaginase/glutaminase-like"/>
</dbReference>
<organism evidence="6 7">
    <name type="scientific">Flavobacterium helocola</name>
    <dbReference type="NCBI Taxonomy" id="3139139"/>
    <lineage>
        <taxon>Bacteria</taxon>
        <taxon>Pseudomonadati</taxon>
        <taxon>Bacteroidota</taxon>
        <taxon>Flavobacteriia</taxon>
        <taxon>Flavobacteriales</taxon>
        <taxon>Flavobacteriaceae</taxon>
        <taxon>Flavobacterium</taxon>
    </lineage>
</organism>
<dbReference type="EMBL" id="JBBYHT010000001">
    <property type="protein sequence ID" value="MEL1246774.1"/>
    <property type="molecule type" value="Genomic_DNA"/>
</dbReference>
<keyword evidence="2" id="KW-0378">Hydrolase</keyword>
<dbReference type="PIRSF" id="PIRSF001220">
    <property type="entry name" value="L-ASNase_gatD"/>
    <property type="match status" value="1"/>
</dbReference>
<evidence type="ECO:0000313" key="7">
    <source>
        <dbReference type="Proteomes" id="UP001393056"/>
    </source>
</evidence>
<dbReference type="InterPro" id="IPR020827">
    <property type="entry name" value="Asparaginase/glutaminase_AS1"/>
</dbReference>
<dbReference type="PANTHER" id="PTHR11707:SF28">
    <property type="entry name" value="60 KDA LYSOPHOSPHOLIPASE"/>
    <property type="match status" value="1"/>
</dbReference>
<comment type="caution">
    <text evidence="6">The sequence shown here is derived from an EMBL/GenBank/DDBJ whole genome shotgun (WGS) entry which is preliminary data.</text>
</comment>
<evidence type="ECO:0000313" key="6">
    <source>
        <dbReference type="EMBL" id="MEL1246774.1"/>
    </source>
</evidence>
<dbReference type="Gene3D" id="3.40.50.40">
    <property type="match status" value="1"/>
</dbReference>
<dbReference type="PIRSF" id="PIRSF500176">
    <property type="entry name" value="L_ASNase"/>
    <property type="match status" value="1"/>
</dbReference>
<dbReference type="InterPro" id="IPR027474">
    <property type="entry name" value="L-asparaginase_N"/>
</dbReference>
<proteinExistence type="inferred from homology"/>
<dbReference type="Gene3D" id="3.40.50.1170">
    <property type="entry name" value="L-asparaginase, N-terminal domain"/>
    <property type="match status" value="1"/>
</dbReference>
<dbReference type="PANTHER" id="PTHR11707">
    <property type="entry name" value="L-ASPARAGINASE"/>
    <property type="match status" value="1"/>
</dbReference>
<dbReference type="InterPro" id="IPR037152">
    <property type="entry name" value="L-asparaginase_N_sf"/>
</dbReference>
<feature type="domain" description="L-asparaginase N-terminal" evidence="4">
    <location>
        <begin position="7"/>
        <end position="198"/>
    </location>
</feature>
<sequence length="343" mass="38100">MTSHKPKILLIYTGGTIGMVKDFETGALKAFDFNELLSRIPELHLLDCQIETISFDVPIDSSNMNISNWQKMAKIIEENYSKFDGFVVLHGSDTMSYSASALSFMLEDLSKPVIFTGSQLPIGDLRTDAKENLITAIQVASLQENKKPAIQEVCLYFEYKLYRGNRTTKISAEHFNAFTSPNFPELAESGVHLKVNKDIILKQKATKKLKVHTDFDDNVAILKIFPGINQNVLNAFFAIPNLKGIVLETYGSGNAPTEEWFVQTLARAIHNNIHVINVTQCSGGSVSMGNYETSTQLKNIGVISGKDITTEAAITKLMYLLGQKVSNNVFKTIFETGIRGEML</sequence>
<accession>A0ABU9I3Z0</accession>
<protein>
    <submittedName>
        <fullName evidence="6">Asparaginase</fullName>
    </submittedName>
</protein>
<dbReference type="Pfam" id="PF17763">
    <property type="entry name" value="Asparaginase_C"/>
    <property type="match status" value="1"/>
</dbReference>
<dbReference type="NCBIfam" id="TIGR00519">
    <property type="entry name" value="asnASE_I"/>
    <property type="match status" value="1"/>
</dbReference>
<dbReference type="SUPFAM" id="SSF53774">
    <property type="entry name" value="Glutaminase/Asparaginase"/>
    <property type="match status" value="1"/>
</dbReference>
<dbReference type="SMART" id="SM00870">
    <property type="entry name" value="Asparaginase"/>
    <property type="match status" value="1"/>
</dbReference>
<evidence type="ECO:0000256" key="2">
    <source>
        <dbReference type="ARBA" id="ARBA00022801"/>
    </source>
</evidence>
<dbReference type="InterPro" id="IPR040919">
    <property type="entry name" value="Asparaginase_C"/>
</dbReference>
<reference evidence="6 7" key="1">
    <citation type="submission" date="2024-04" db="EMBL/GenBank/DDBJ databases">
        <title>Flavobacterium sp. DGU41 16S ribosomal RNA gene Genome sequencing and assembly.</title>
        <authorList>
            <person name="Park S."/>
        </authorList>
    </citation>
    <scope>NUCLEOTIDE SEQUENCE [LARGE SCALE GENOMIC DNA]</scope>
    <source>
        <strain evidence="6 7">DGU41</strain>
    </source>
</reference>
<dbReference type="CDD" id="cd08963">
    <property type="entry name" value="L-asparaginase_I"/>
    <property type="match status" value="1"/>
</dbReference>
<dbReference type="PROSITE" id="PS51732">
    <property type="entry name" value="ASN_GLN_ASE_3"/>
    <property type="match status" value="1"/>
</dbReference>
<dbReference type="PROSITE" id="PS00144">
    <property type="entry name" value="ASN_GLN_ASE_1"/>
    <property type="match status" value="1"/>
</dbReference>
<evidence type="ECO:0000256" key="1">
    <source>
        <dbReference type="ARBA" id="ARBA00010518"/>
    </source>
</evidence>